<dbReference type="InterPro" id="IPR000073">
    <property type="entry name" value="AB_hydrolase_1"/>
</dbReference>
<reference evidence="2 3" key="1">
    <citation type="submission" date="2020-07" db="EMBL/GenBank/DDBJ databases">
        <title>Thermoactinomyces phylogeny.</title>
        <authorList>
            <person name="Dunlap C."/>
        </authorList>
    </citation>
    <scope>NUCLEOTIDE SEQUENCE [LARGE SCALE GENOMIC DNA]</scope>
    <source>
        <strain evidence="2 3">AMNI-1</strain>
    </source>
</reference>
<comment type="caution">
    <text evidence="2">The sequence shown here is derived from an EMBL/GenBank/DDBJ whole genome shotgun (WGS) entry which is preliminary data.</text>
</comment>
<dbReference type="PRINTS" id="PR00412">
    <property type="entry name" value="EPOXHYDRLASE"/>
</dbReference>
<proteinExistence type="predicted"/>
<dbReference type="Proteomes" id="UP000538292">
    <property type="component" value="Unassembled WGS sequence"/>
</dbReference>
<evidence type="ECO:0000313" key="3">
    <source>
        <dbReference type="Proteomes" id="UP000538292"/>
    </source>
</evidence>
<dbReference type="PANTHER" id="PTHR46438:SF11">
    <property type="entry name" value="LIPASE-RELATED"/>
    <property type="match status" value="1"/>
</dbReference>
<accession>A0A7W1XQE0</accession>
<evidence type="ECO:0000259" key="1">
    <source>
        <dbReference type="Pfam" id="PF00561"/>
    </source>
</evidence>
<dbReference type="PRINTS" id="PR00111">
    <property type="entry name" value="ABHYDROLASE"/>
</dbReference>
<keyword evidence="3" id="KW-1185">Reference proteome</keyword>
<organism evidence="2 3">
    <name type="scientific">Thermoactinomyces mirandus</name>
    <dbReference type="NCBI Taxonomy" id="2756294"/>
    <lineage>
        <taxon>Bacteria</taxon>
        <taxon>Bacillati</taxon>
        <taxon>Bacillota</taxon>
        <taxon>Bacilli</taxon>
        <taxon>Bacillales</taxon>
        <taxon>Thermoactinomycetaceae</taxon>
        <taxon>Thermoactinomyces</taxon>
    </lineage>
</organism>
<name>A0A7W1XQE0_9BACL</name>
<dbReference type="SUPFAM" id="SSF53474">
    <property type="entry name" value="alpha/beta-Hydrolases"/>
    <property type="match status" value="1"/>
</dbReference>
<dbReference type="PANTHER" id="PTHR46438">
    <property type="entry name" value="ALPHA/BETA-HYDROLASES SUPERFAMILY PROTEIN"/>
    <property type="match status" value="1"/>
</dbReference>
<dbReference type="InterPro" id="IPR000639">
    <property type="entry name" value="Epox_hydrolase-like"/>
</dbReference>
<sequence>MVEQGKFIEADGILTHYHEAGEGETLLLIHGSGPGVTAWANWKPVFPILSQHFHLYAPDVVGFGDTQRPKGIHYSVDAWVQHMISFIEALKLEKVSIIGNSMGGALALHLAYQRPDLVHKLILMGSVGCRFPITRELDKVWGYTPSYENMKNLIKIFVYDGSTAENEDLVKMRYQASIQEGYQEAFSQMFPVPRQRHVDAMALSDASLRTISAPVLLVHGREDRVIPLNETSWKMAQLLPNAELHVFPRCGHWTQIEKTGAFTDLVVSFLNR</sequence>
<dbReference type="GO" id="GO:0016787">
    <property type="term" value="F:hydrolase activity"/>
    <property type="evidence" value="ECO:0007669"/>
    <property type="project" value="UniProtKB-KW"/>
</dbReference>
<evidence type="ECO:0000313" key="2">
    <source>
        <dbReference type="EMBL" id="MBA4601389.1"/>
    </source>
</evidence>
<gene>
    <name evidence="2" type="ORF">H2C83_03455</name>
</gene>
<feature type="domain" description="AB hydrolase-1" evidence="1">
    <location>
        <begin position="25"/>
        <end position="258"/>
    </location>
</feature>
<keyword evidence="2" id="KW-0378">Hydrolase</keyword>
<dbReference type="EMBL" id="JACEOL010000009">
    <property type="protein sequence ID" value="MBA4601389.1"/>
    <property type="molecule type" value="Genomic_DNA"/>
</dbReference>
<dbReference type="Gene3D" id="3.40.50.1820">
    <property type="entry name" value="alpha/beta hydrolase"/>
    <property type="match status" value="1"/>
</dbReference>
<dbReference type="AlphaFoldDB" id="A0A7W1XQE0"/>
<dbReference type="RefSeq" id="WP_181737805.1">
    <property type="nucleotide sequence ID" value="NZ_JACEOL010000009.1"/>
</dbReference>
<protein>
    <submittedName>
        <fullName evidence="2">Alpha/beta fold hydrolase</fullName>
    </submittedName>
</protein>
<dbReference type="InterPro" id="IPR029058">
    <property type="entry name" value="AB_hydrolase_fold"/>
</dbReference>
<dbReference type="Pfam" id="PF00561">
    <property type="entry name" value="Abhydrolase_1"/>
    <property type="match status" value="1"/>
</dbReference>